<organism evidence="3 4">
    <name type="scientific">Aeromicrobium panaciterrae</name>
    <dbReference type="NCBI Taxonomy" id="363861"/>
    <lineage>
        <taxon>Bacteria</taxon>
        <taxon>Bacillati</taxon>
        <taxon>Actinomycetota</taxon>
        <taxon>Actinomycetes</taxon>
        <taxon>Propionibacteriales</taxon>
        <taxon>Nocardioidaceae</taxon>
        <taxon>Aeromicrobium</taxon>
    </lineage>
</organism>
<dbReference type="Proteomes" id="UP001257739">
    <property type="component" value="Unassembled WGS sequence"/>
</dbReference>
<evidence type="ECO:0000256" key="1">
    <source>
        <dbReference type="SAM" id="MobiDB-lite"/>
    </source>
</evidence>
<keyword evidence="2" id="KW-0812">Transmembrane</keyword>
<dbReference type="EMBL" id="JAVDWH010000001">
    <property type="protein sequence ID" value="MDR7086008.1"/>
    <property type="molecule type" value="Genomic_DNA"/>
</dbReference>
<feature type="compositionally biased region" description="Polar residues" evidence="1">
    <location>
        <begin position="432"/>
        <end position="444"/>
    </location>
</feature>
<comment type="caution">
    <text evidence="3">The sequence shown here is derived from an EMBL/GenBank/DDBJ whole genome shotgun (WGS) entry which is preliminary data.</text>
</comment>
<keyword evidence="4" id="KW-1185">Reference proteome</keyword>
<feature type="transmembrane region" description="Helical" evidence="2">
    <location>
        <begin position="12"/>
        <end position="34"/>
    </location>
</feature>
<keyword evidence="2" id="KW-0472">Membrane</keyword>
<evidence type="ECO:0000313" key="4">
    <source>
        <dbReference type="Proteomes" id="UP001257739"/>
    </source>
</evidence>
<reference evidence="3 4" key="1">
    <citation type="submission" date="2023-07" db="EMBL/GenBank/DDBJ databases">
        <title>Sorghum-associated microbial communities from plants grown in Nebraska, USA.</title>
        <authorList>
            <person name="Schachtman D."/>
        </authorList>
    </citation>
    <scope>NUCLEOTIDE SEQUENCE [LARGE SCALE GENOMIC DNA]</scope>
    <source>
        <strain evidence="3 4">BE248</strain>
    </source>
</reference>
<proteinExistence type="predicted"/>
<accession>A0ABU1ULH9</accession>
<evidence type="ECO:0000256" key="2">
    <source>
        <dbReference type="SAM" id="Phobius"/>
    </source>
</evidence>
<name>A0ABU1ULH9_9ACTN</name>
<gene>
    <name evidence="3" type="ORF">J2X11_000847</name>
</gene>
<evidence type="ECO:0000313" key="3">
    <source>
        <dbReference type="EMBL" id="MDR7086008.1"/>
    </source>
</evidence>
<protein>
    <submittedName>
        <fullName evidence="3">Uncharacterized protein</fullName>
    </submittedName>
</protein>
<feature type="region of interest" description="Disordered" evidence="1">
    <location>
        <begin position="432"/>
        <end position="456"/>
    </location>
</feature>
<dbReference type="RefSeq" id="WP_309967119.1">
    <property type="nucleotide sequence ID" value="NZ_JAVDWH010000001.1"/>
</dbReference>
<feature type="region of interest" description="Disordered" evidence="1">
    <location>
        <begin position="177"/>
        <end position="198"/>
    </location>
</feature>
<sequence length="1155" mass="122436">MAGVASKRAGFLSSPIVAIVSVIVALALIVTVGITAKNKFLPNDSVTDTSKALPVDFPSSLTPVDSPLVKRAEKVTFQIQAPTGLDVKTFEVWDDGRPYLSWSPEKGDKPKGAPVFDVTSTEFDYVPTTAGQHVLTARLIAADGKISVAAPFVVPALDRAEDLYEKPPTVVVDGVEKPNSERMKRASLSPSPGETPKQLASRLGVGVKNLNPVPTSKSLSLPYAPGTVIDYKFPSAADATKKLNAKKPGSLADKAGITATVKDCAATVTLKDSVGDGKVALFATTPLKPGYLQIGSLEKGKPFKTSGLPIGKTSLMAYSSELGLTAAIPVSITIPDDCSSLGWTGDAKIVNGLLMTEKSVDRPYAYVSVDRGEWQRYPAGQGNYLQSGSINSVTAYMSTTKWNQLDVRVWSFDGSQAAQAASGTFCRKNMPNPDQWNGTDSNEGCRSPGPLPQDGTVNATKGSLSIKASLGDIGAVGDAISSGGSSVPGFDEVTGYTPEPVSDDPSVTQTIQLRSDLPVTLEAAASEQVKRISYQFSLFPISQNTTSLHPPGVFFVAENKGTKTKVNPYKWRDAKLPGTDGDDQGLSFDDALSLELAKANMASDHNLLTTLYVRAVATDNQCLDKCLDNGQTGNQYSIGIASNSIKIDMADEKKWIQVKPTASVKPGIDTSFPKEATRGKCFSILDYPDTSSYRMFPGSAPYVEKPVAEQIFGEPKVATKIVKNESYRINANVSDRAIAIRDWGEETNVVHCLDPEADAIFKASSDAAKAKKEAECGLACQATAVLFGFAVGFAVGGPAGAVIGAAAGYYFADDLKGATKALNELLITYYDLISMFYNQMRTDFVEAIAKFNPVCVAIKSGGADAYKACSTVVTVVVQAVITYYTGLPPTVPTSQAARAIANGEAEAWLATGIEVAMRQIPGVGAACDTLTLDEETVEGMSTAGGLADGLGANGIQKLVDDSRRSKEAGGGISACNLVAKAVARALSDKMNTFYSGQVGAAMELPYGLPPGTASEPVTDTTPEIIIETPTSLFTSLQTCPITANVRVLLDGGVDGDKVLYTLRPIRSTLKTVPGAKKQRASIRIPVLPDSRAFPPSAQTLEPSYPKDDPKYLNVQVNSPCFKDTNLVFEFDKKGGSFPAFVDDDRPSDFYYMVVK</sequence>
<feature type="region of interest" description="Disordered" evidence="1">
    <location>
        <begin position="487"/>
        <end position="506"/>
    </location>
</feature>
<keyword evidence="2" id="KW-1133">Transmembrane helix</keyword>